<keyword evidence="4" id="KW-0547">Nucleotide-binding</keyword>
<accession>A0A9D2JHG3</accession>
<dbReference type="EC" id="6.3.2.6" evidence="2"/>
<dbReference type="SUPFAM" id="SSF56104">
    <property type="entry name" value="SAICAR synthase-like"/>
    <property type="match status" value="1"/>
</dbReference>
<keyword evidence="5" id="KW-0658">Purine biosynthesis</keyword>
<name>A0A9D2JHG3_9ENTE</name>
<keyword evidence="3" id="KW-0436">Ligase</keyword>
<dbReference type="GO" id="GO:0004639">
    <property type="term" value="F:phosphoribosylaminoimidazolesuccinocarboxamide synthase activity"/>
    <property type="evidence" value="ECO:0007669"/>
    <property type="project" value="UniProtKB-EC"/>
</dbReference>
<sequence length="227" mass="25374">MEFIYKGKTKDVYQKEDGNIRLFFKDEMTGKDGVFDPGENQIGLTVEGSGKSGLTVSKHFFELLNEAGIATHFLAADLEEKTMDVTKASVFGKGLEVICRYKAVGSFIRRYGDYIEAGADLPGYVEITIKDDERQDPFINEDALVLLGILEAGEYAIIKEQTKRICDLIKAELATKDLTLYDIKLEFGRGENAGEIILIDELSGGNMRVFKGQESVYPLDLEKYLLN</sequence>
<evidence type="ECO:0000256" key="1">
    <source>
        <dbReference type="ARBA" id="ARBA00004672"/>
    </source>
</evidence>
<proteinExistence type="predicted"/>
<evidence type="ECO:0000313" key="9">
    <source>
        <dbReference type="EMBL" id="HIZ52857.1"/>
    </source>
</evidence>
<dbReference type="AlphaFoldDB" id="A0A9D2JHG3"/>
<keyword evidence="6" id="KW-0067">ATP-binding</keyword>
<reference evidence="9" key="2">
    <citation type="submission" date="2021-04" db="EMBL/GenBank/DDBJ databases">
        <authorList>
            <person name="Gilroy R."/>
        </authorList>
    </citation>
    <scope>NUCLEOTIDE SEQUENCE</scope>
    <source>
        <strain evidence="9">CHK172-16539</strain>
    </source>
</reference>
<dbReference type="InterPro" id="IPR050089">
    <property type="entry name" value="SAICAR_synthetase"/>
</dbReference>
<dbReference type="Gene3D" id="3.30.470.20">
    <property type="entry name" value="ATP-grasp fold, B domain"/>
    <property type="match status" value="1"/>
</dbReference>
<evidence type="ECO:0000256" key="2">
    <source>
        <dbReference type="ARBA" id="ARBA00012217"/>
    </source>
</evidence>
<dbReference type="InterPro" id="IPR028923">
    <property type="entry name" value="SAICAR_synt/ADE2_N"/>
</dbReference>
<dbReference type="Pfam" id="PF01259">
    <property type="entry name" value="SAICAR_synt"/>
    <property type="match status" value="1"/>
</dbReference>
<comment type="caution">
    <text evidence="9">The sequence shown here is derived from an EMBL/GenBank/DDBJ whole genome shotgun (WGS) entry which is preliminary data.</text>
</comment>
<comment type="pathway">
    <text evidence="1">Purine metabolism; IMP biosynthesis via de novo pathway; 5-amino-1-(5-phospho-D-ribosyl)imidazole-4-carboxamide from 5-amino-1-(5-phospho-D-ribosyl)imidazole-4-carboxylate: step 1/2.</text>
</comment>
<dbReference type="PANTHER" id="PTHR43599:SF3">
    <property type="entry name" value="SI:DKEY-6E2.2"/>
    <property type="match status" value="1"/>
</dbReference>
<evidence type="ECO:0000313" key="10">
    <source>
        <dbReference type="Proteomes" id="UP000824063"/>
    </source>
</evidence>
<evidence type="ECO:0000256" key="5">
    <source>
        <dbReference type="ARBA" id="ARBA00022755"/>
    </source>
</evidence>
<dbReference type="EMBL" id="DXBN01000065">
    <property type="protein sequence ID" value="HIZ52857.1"/>
    <property type="molecule type" value="Genomic_DNA"/>
</dbReference>
<reference evidence="9" key="1">
    <citation type="journal article" date="2021" name="PeerJ">
        <title>Extensive microbial diversity within the chicken gut microbiome revealed by metagenomics and culture.</title>
        <authorList>
            <person name="Gilroy R."/>
            <person name="Ravi A."/>
            <person name="Getino M."/>
            <person name="Pursley I."/>
            <person name="Horton D.L."/>
            <person name="Alikhan N.F."/>
            <person name="Baker D."/>
            <person name="Gharbi K."/>
            <person name="Hall N."/>
            <person name="Watson M."/>
            <person name="Adriaenssens E.M."/>
            <person name="Foster-Nyarko E."/>
            <person name="Jarju S."/>
            <person name="Secka A."/>
            <person name="Antonio M."/>
            <person name="Oren A."/>
            <person name="Chaudhuri R.R."/>
            <person name="La Ragione R."/>
            <person name="Hildebrand F."/>
            <person name="Pallen M.J."/>
        </authorList>
    </citation>
    <scope>NUCLEOTIDE SEQUENCE</scope>
    <source>
        <strain evidence="9">CHK172-16539</strain>
    </source>
</reference>
<evidence type="ECO:0000259" key="8">
    <source>
        <dbReference type="Pfam" id="PF01259"/>
    </source>
</evidence>
<evidence type="ECO:0000256" key="3">
    <source>
        <dbReference type="ARBA" id="ARBA00022598"/>
    </source>
</evidence>
<dbReference type="Proteomes" id="UP000824063">
    <property type="component" value="Unassembled WGS sequence"/>
</dbReference>
<organism evidence="9 10">
    <name type="scientific">Candidatus Enterococcus avicola</name>
    <dbReference type="NCBI Taxonomy" id="2838561"/>
    <lineage>
        <taxon>Bacteria</taxon>
        <taxon>Bacillati</taxon>
        <taxon>Bacillota</taxon>
        <taxon>Bacilli</taxon>
        <taxon>Lactobacillales</taxon>
        <taxon>Enterococcaceae</taxon>
        <taxon>Enterococcus</taxon>
    </lineage>
</organism>
<dbReference type="GO" id="GO:0005524">
    <property type="term" value="F:ATP binding"/>
    <property type="evidence" value="ECO:0007669"/>
    <property type="project" value="UniProtKB-KW"/>
</dbReference>
<dbReference type="PANTHER" id="PTHR43599">
    <property type="entry name" value="MULTIFUNCTIONAL PROTEIN ADE2"/>
    <property type="match status" value="1"/>
</dbReference>
<dbReference type="Gene3D" id="3.30.200.20">
    <property type="entry name" value="Phosphorylase Kinase, domain 1"/>
    <property type="match status" value="1"/>
</dbReference>
<protein>
    <recommendedName>
        <fullName evidence="2">phosphoribosylaminoimidazolesuccinocarboxamide synthase</fullName>
        <ecNumber evidence="2">6.3.2.6</ecNumber>
    </recommendedName>
</protein>
<feature type="domain" description="SAICAR synthetase/ADE2 N-terminal" evidence="8">
    <location>
        <begin position="4"/>
        <end position="214"/>
    </location>
</feature>
<comment type="catalytic activity">
    <reaction evidence="7">
        <text>5-amino-1-(5-phospho-D-ribosyl)imidazole-4-carboxylate + L-aspartate + ATP = (2S)-2-[5-amino-1-(5-phospho-beta-D-ribosyl)imidazole-4-carboxamido]succinate + ADP + phosphate + 2 H(+)</text>
        <dbReference type="Rhea" id="RHEA:22628"/>
        <dbReference type="ChEBI" id="CHEBI:15378"/>
        <dbReference type="ChEBI" id="CHEBI:29991"/>
        <dbReference type="ChEBI" id="CHEBI:30616"/>
        <dbReference type="ChEBI" id="CHEBI:43474"/>
        <dbReference type="ChEBI" id="CHEBI:58443"/>
        <dbReference type="ChEBI" id="CHEBI:77657"/>
        <dbReference type="ChEBI" id="CHEBI:456216"/>
        <dbReference type="EC" id="6.3.2.6"/>
    </reaction>
</comment>
<evidence type="ECO:0000256" key="4">
    <source>
        <dbReference type="ARBA" id="ARBA00022741"/>
    </source>
</evidence>
<evidence type="ECO:0000256" key="6">
    <source>
        <dbReference type="ARBA" id="ARBA00022840"/>
    </source>
</evidence>
<gene>
    <name evidence="9" type="ORF">IAA20_02820</name>
</gene>
<evidence type="ECO:0000256" key="7">
    <source>
        <dbReference type="ARBA" id="ARBA00048475"/>
    </source>
</evidence>
<dbReference type="GO" id="GO:0006164">
    <property type="term" value="P:purine nucleotide biosynthetic process"/>
    <property type="evidence" value="ECO:0007669"/>
    <property type="project" value="UniProtKB-KW"/>
</dbReference>